<dbReference type="AlphaFoldDB" id="A0A0C9MD94"/>
<dbReference type="Pfam" id="PF12585">
    <property type="entry name" value="DUF3759"/>
    <property type="match status" value="1"/>
</dbReference>
<keyword evidence="2" id="KW-1185">Reference proteome</keyword>
<organism evidence="1">
    <name type="scientific">Mucor ambiguus</name>
    <dbReference type="NCBI Taxonomy" id="91626"/>
    <lineage>
        <taxon>Eukaryota</taxon>
        <taxon>Fungi</taxon>
        <taxon>Fungi incertae sedis</taxon>
        <taxon>Mucoromycota</taxon>
        <taxon>Mucoromycotina</taxon>
        <taxon>Mucoromycetes</taxon>
        <taxon>Mucorales</taxon>
        <taxon>Mucorineae</taxon>
        <taxon>Mucoraceae</taxon>
        <taxon>Mucor</taxon>
    </lineage>
</organism>
<protein>
    <submittedName>
        <fullName evidence="1">CipC-like antibiotic response protein</fullName>
    </submittedName>
</protein>
<name>A0A0C9MD94_9FUNG</name>
<evidence type="ECO:0000313" key="1">
    <source>
        <dbReference type="EMBL" id="GAN00917.1"/>
    </source>
</evidence>
<sequence length="108" mass="12018">MSNYHEEAYNKINSVETVTEEHQAEWTHELLGGAAAFGAMAAYNSKQEKEGTPVDHAMAKNLLAGLAGAAVDRLVETKGLDWFDKQKAKKHAEEEAEKLYTQQTGYEF</sequence>
<dbReference type="STRING" id="91626.A0A0C9MD94"/>
<dbReference type="Proteomes" id="UP000053815">
    <property type="component" value="Unassembled WGS sequence"/>
</dbReference>
<dbReference type="InterPro" id="IPR022234">
    <property type="entry name" value="DUF3759"/>
</dbReference>
<dbReference type="OrthoDB" id="9895617at2759"/>
<dbReference type="EMBL" id="DF836292">
    <property type="protein sequence ID" value="GAN00917.1"/>
    <property type="molecule type" value="Genomic_DNA"/>
</dbReference>
<dbReference type="PANTHER" id="PTHR37450">
    <property type="entry name" value="CIPC PROTEIN"/>
    <property type="match status" value="1"/>
</dbReference>
<accession>A0A0C9MD94</accession>
<gene>
    <name evidence="1" type="ORF">MAM1_0003c00343</name>
</gene>
<evidence type="ECO:0000313" key="2">
    <source>
        <dbReference type="Proteomes" id="UP000053815"/>
    </source>
</evidence>
<reference evidence="1" key="1">
    <citation type="submission" date="2014-09" db="EMBL/GenBank/DDBJ databases">
        <title>Draft genome sequence of an oleaginous Mucoromycotina fungus Mucor ambiguus NBRC6742.</title>
        <authorList>
            <person name="Takeda I."/>
            <person name="Yamane N."/>
            <person name="Morita T."/>
            <person name="Tamano K."/>
            <person name="Machida M."/>
            <person name="Baker S."/>
            <person name="Koike H."/>
        </authorList>
    </citation>
    <scope>NUCLEOTIDE SEQUENCE</scope>
    <source>
        <strain evidence="1">NBRC 6742</strain>
    </source>
</reference>
<proteinExistence type="predicted"/>
<dbReference type="PANTHER" id="PTHR37450:SF1">
    <property type="entry name" value="CIPC PROTEIN"/>
    <property type="match status" value="1"/>
</dbReference>